<dbReference type="AlphaFoldDB" id="A0A4Y8AVH2"/>
<feature type="transmembrane region" description="Helical" evidence="1">
    <location>
        <begin position="296"/>
        <end position="315"/>
    </location>
</feature>
<dbReference type="PANTHER" id="PTHR31061">
    <property type="entry name" value="LD22376P"/>
    <property type="match status" value="1"/>
</dbReference>
<proteinExistence type="predicted"/>
<feature type="transmembrane region" description="Helical" evidence="1">
    <location>
        <begin position="85"/>
        <end position="102"/>
    </location>
</feature>
<keyword evidence="1" id="KW-1133">Transmembrane helix</keyword>
<name>A0A4Y8AVH2_9FLAO</name>
<keyword evidence="1" id="KW-0472">Membrane</keyword>
<protein>
    <submittedName>
        <fullName evidence="3">DUF1624 domain-containing protein</fullName>
    </submittedName>
</protein>
<comment type="caution">
    <text evidence="3">The sequence shown here is derived from an EMBL/GenBank/DDBJ whole genome shotgun (WGS) entry which is preliminary data.</text>
</comment>
<evidence type="ECO:0000313" key="3">
    <source>
        <dbReference type="EMBL" id="TEW76543.1"/>
    </source>
</evidence>
<dbReference type="Pfam" id="PF07786">
    <property type="entry name" value="HGSNAT_cat"/>
    <property type="match status" value="1"/>
</dbReference>
<keyword evidence="1" id="KW-0812">Transmembrane</keyword>
<organism evidence="3 4">
    <name type="scientific">Gramella jeungdoensis</name>
    <dbReference type="NCBI Taxonomy" id="708091"/>
    <lineage>
        <taxon>Bacteria</taxon>
        <taxon>Pseudomonadati</taxon>
        <taxon>Bacteroidota</taxon>
        <taxon>Flavobacteriia</taxon>
        <taxon>Flavobacteriales</taxon>
        <taxon>Flavobacteriaceae</taxon>
        <taxon>Christiangramia</taxon>
    </lineage>
</organism>
<dbReference type="Proteomes" id="UP000298517">
    <property type="component" value="Unassembled WGS sequence"/>
</dbReference>
<dbReference type="EMBL" id="SNQI01000001">
    <property type="protein sequence ID" value="TEW76543.1"/>
    <property type="molecule type" value="Genomic_DNA"/>
</dbReference>
<feature type="transmembrane region" description="Helical" evidence="1">
    <location>
        <begin position="365"/>
        <end position="385"/>
    </location>
</feature>
<feature type="transmembrane region" description="Helical" evidence="1">
    <location>
        <begin position="262"/>
        <end position="281"/>
    </location>
</feature>
<feature type="transmembrane region" description="Helical" evidence="1">
    <location>
        <begin position="114"/>
        <end position="132"/>
    </location>
</feature>
<feature type="transmembrane region" description="Helical" evidence="1">
    <location>
        <begin position="174"/>
        <end position="194"/>
    </location>
</feature>
<evidence type="ECO:0000256" key="1">
    <source>
        <dbReference type="SAM" id="Phobius"/>
    </source>
</evidence>
<reference evidence="3 4" key="1">
    <citation type="journal article" date="2011" name="J. Microbiol.">
        <title>Gramella jeungdoensis sp. nov., isolated from a solar saltern in Korea.</title>
        <authorList>
            <person name="Joung Y."/>
            <person name="Kim H."/>
            <person name="Jang T."/>
            <person name="Ahn T.S."/>
            <person name="Joh K."/>
        </authorList>
    </citation>
    <scope>NUCLEOTIDE SEQUENCE [LARGE SCALE GENOMIC DNA]</scope>
    <source>
        <strain evidence="3 4">KCTC 23123</strain>
    </source>
</reference>
<sequence>MKLPRIASIDVLRAITMFLMLWVNDFPTLTNVPKWLRHANNNEDYLGFSDIIFPLFLFIVGLSIPLAIEYRIKIGKSVISNLKHITIRAASLIIIGIYMVNYETGHSKSMLISISYWCILMALAVFLIWINWSKSPIPLKWHNYLKGFGFLLLLFLAIIYKGGTDGTEWMTTQWWGILGLIGWAYFINALVYLFANRSLKLMVILFIIFSSLQLLHAFEILPKSNSILSIFNTIYGGTIPAFTTAGIIATLLYKKIANKNEFIIFGIFSLISIFFITYGFATRPYWGISKLQGTPAWSGITIGIGFFLFYLFHYIVDVKGKVNWAKIIEPAGTATLTCYLIPYFYYPIRVITGFRLPDFYNSGSMGLFISLIYALLVVLFTGFLARKGFKLKL</sequence>
<dbReference type="InterPro" id="IPR012429">
    <property type="entry name" value="HGSNAT_cat"/>
</dbReference>
<feature type="transmembrane region" description="Helical" evidence="1">
    <location>
        <begin position="233"/>
        <end position="253"/>
    </location>
</feature>
<feature type="transmembrane region" description="Helical" evidence="1">
    <location>
        <begin position="201"/>
        <end position="221"/>
    </location>
</feature>
<feature type="transmembrane region" description="Helical" evidence="1">
    <location>
        <begin position="144"/>
        <end position="162"/>
    </location>
</feature>
<evidence type="ECO:0000313" key="4">
    <source>
        <dbReference type="Proteomes" id="UP000298517"/>
    </source>
</evidence>
<dbReference type="OrthoDB" id="9788724at2"/>
<dbReference type="PANTHER" id="PTHR31061:SF24">
    <property type="entry name" value="LD22376P"/>
    <property type="match status" value="1"/>
</dbReference>
<dbReference type="RefSeq" id="WP_134246555.1">
    <property type="nucleotide sequence ID" value="NZ_SNQI01000001.1"/>
</dbReference>
<feature type="transmembrane region" description="Helical" evidence="1">
    <location>
        <begin position="7"/>
        <end position="25"/>
    </location>
</feature>
<feature type="domain" description="Heparan-alpha-glucosaminide N-acetyltransferase catalytic" evidence="2">
    <location>
        <begin position="5"/>
        <end position="130"/>
    </location>
</feature>
<feature type="transmembrane region" description="Helical" evidence="1">
    <location>
        <begin position="45"/>
        <end position="64"/>
    </location>
</feature>
<gene>
    <name evidence="3" type="ORF">E2488_01455</name>
</gene>
<feature type="transmembrane region" description="Helical" evidence="1">
    <location>
        <begin position="327"/>
        <end position="345"/>
    </location>
</feature>
<accession>A0A4Y8AVH2</accession>
<evidence type="ECO:0000259" key="2">
    <source>
        <dbReference type="Pfam" id="PF07786"/>
    </source>
</evidence>
<keyword evidence="4" id="KW-1185">Reference proteome</keyword>